<dbReference type="EMBL" id="ML738358">
    <property type="protein sequence ID" value="KAE8310069.1"/>
    <property type="molecule type" value="Genomic_DNA"/>
</dbReference>
<keyword evidence="2 4" id="KW-0396">Initiation factor</keyword>
<keyword evidence="8" id="KW-1185">Reference proteome</keyword>
<dbReference type="PROSITE" id="PS50250">
    <property type="entry name" value="PCI"/>
    <property type="match status" value="1"/>
</dbReference>
<evidence type="ECO:0000256" key="1">
    <source>
        <dbReference type="ARBA" id="ARBA00022490"/>
    </source>
</evidence>
<dbReference type="InterPro" id="IPR036390">
    <property type="entry name" value="WH_DNA-bd_sf"/>
</dbReference>
<evidence type="ECO:0000259" key="6">
    <source>
        <dbReference type="PROSITE" id="PS50250"/>
    </source>
</evidence>
<gene>
    <name evidence="4" type="primary">INT6</name>
    <name evidence="7" type="ORF">BDV41DRAFT_404383</name>
</gene>
<dbReference type="PANTHER" id="PTHR10317">
    <property type="entry name" value="EUKARYOTIC TRANSLATION INITIATION FACTOR 3 SUBUNIT E"/>
    <property type="match status" value="1"/>
</dbReference>
<comment type="subunit">
    <text evidence="4 5">Component of the eukaryotic translation initiation factor 3 (eIF-3) complex.</text>
</comment>
<dbReference type="GO" id="GO:0033290">
    <property type="term" value="C:eukaryotic 48S preinitiation complex"/>
    <property type="evidence" value="ECO:0007669"/>
    <property type="project" value="UniProtKB-UniRule"/>
</dbReference>
<dbReference type="Pfam" id="PF01399">
    <property type="entry name" value="PCI"/>
    <property type="match status" value="1"/>
</dbReference>
<dbReference type="GO" id="GO:0003743">
    <property type="term" value="F:translation initiation factor activity"/>
    <property type="evidence" value="ECO:0007669"/>
    <property type="project" value="UniProtKB-UniRule"/>
</dbReference>
<comment type="similarity">
    <text evidence="4 5">Belongs to the eIF-3 subunit E family.</text>
</comment>
<dbReference type="CDD" id="cd21378">
    <property type="entry name" value="eIF3E"/>
    <property type="match status" value="1"/>
</dbReference>
<dbReference type="Proteomes" id="UP000325433">
    <property type="component" value="Unassembled WGS sequence"/>
</dbReference>
<keyword evidence="1 4" id="KW-0963">Cytoplasm</keyword>
<keyword evidence="3 4" id="KW-0648">Protein biosynthesis</keyword>
<evidence type="ECO:0000256" key="5">
    <source>
        <dbReference type="PIRNR" id="PIRNR016255"/>
    </source>
</evidence>
<sequence>MAANVPPSAETLLSGAAAHPPKTAEEIANQYDLLPKLIPFLDRHLVFPLLEFSSGQDDDKEIVRAKYELLKHTNMTDYVANLWQEINNSDTIPDEFVKKREEVLAKLQHYQEESAKITELLQDEDVVGNLRSDKVANLKFLEEQHGVTPEMVNSLFDYGRFQYSCGSYGNAAELLYQFRVLSTDNDKVASATWGKLASEILTTSWEAAMEEVQKAKESIETRLFNNPLGQLQNRSWLIHWSLFPFFNYDPARDVLTDLFFSPAYINTIQTHCPWILRYLAAAVITNRGRAHKSSSLYQKQLKDLIRVVRQEGYEYSDPITDFVKALYIDFDFEEAQKKLGEAEDVLRSDFFLVSAADAFVEAARHLISESYCKIHQRIDIKDLSTRLGLNQDEGEKWIVNLIRDTRVDAKIDYKEGTVIMNHPPQSVYQQVIEKTKGAFFRTQVLRFVETFCINTLPNLTRQLTSMLTQCGRRKINTRYAIKQEFVFYRSLVGSVHV</sequence>
<dbReference type="InterPro" id="IPR000717">
    <property type="entry name" value="PCI_dom"/>
</dbReference>
<dbReference type="InterPro" id="IPR016650">
    <property type="entry name" value="eIF3e"/>
</dbReference>
<evidence type="ECO:0000313" key="8">
    <source>
        <dbReference type="Proteomes" id="UP000325433"/>
    </source>
</evidence>
<comment type="subcellular location">
    <subcellularLocation>
        <location evidence="4 5">Cytoplasm</location>
    </subcellularLocation>
</comment>
<organism evidence="7 8">
    <name type="scientific">Aspergillus transmontanensis</name>
    <dbReference type="NCBI Taxonomy" id="1034304"/>
    <lineage>
        <taxon>Eukaryota</taxon>
        <taxon>Fungi</taxon>
        <taxon>Dikarya</taxon>
        <taxon>Ascomycota</taxon>
        <taxon>Pezizomycotina</taxon>
        <taxon>Eurotiomycetes</taxon>
        <taxon>Eurotiomycetidae</taxon>
        <taxon>Eurotiales</taxon>
        <taxon>Aspergillaceae</taxon>
        <taxon>Aspergillus</taxon>
        <taxon>Aspergillus subgen. Circumdati</taxon>
    </lineage>
</organism>
<dbReference type="SMART" id="SM01186">
    <property type="entry name" value="eIF3_N"/>
    <property type="match status" value="1"/>
</dbReference>
<dbReference type="SMART" id="SM00088">
    <property type="entry name" value="PINT"/>
    <property type="match status" value="1"/>
</dbReference>
<dbReference type="GO" id="GO:0001732">
    <property type="term" value="P:formation of cytoplasmic translation initiation complex"/>
    <property type="evidence" value="ECO:0007669"/>
    <property type="project" value="UniProtKB-UniRule"/>
</dbReference>
<evidence type="ECO:0000256" key="4">
    <source>
        <dbReference type="HAMAP-Rule" id="MF_03004"/>
    </source>
</evidence>
<evidence type="ECO:0000313" key="7">
    <source>
        <dbReference type="EMBL" id="KAE8310069.1"/>
    </source>
</evidence>
<accession>A0A5N6VPS3</accession>
<dbReference type="SUPFAM" id="SSF46785">
    <property type="entry name" value="Winged helix' DNA-binding domain"/>
    <property type="match status" value="1"/>
</dbReference>
<dbReference type="HAMAP" id="MF_03004">
    <property type="entry name" value="eIF3e"/>
    <property type="match status" value="1"/>
</dbReference>
<proteinExistence type="inferred from homology"/>
<evidence type="ECO:0000256" key="2">
    <source>
        <dbReference type="ARBA" id="ARBA00022540"/>
    </source>
</evidence>
<feature type="domain" description="PCI" evidence="6">
    <location>
        <begin position="256"/>
        <end position="425"/>
    </location>
</feature>
<dbReference type="GO" id="GO:0016282">
    <property type="term" value="C:eukaryotic 43S preinitiation complex"/>
    <property type="evidence" value="ECO:0007669"/>
    <property type="project" value="UniProtKB-UniRule"/>
</dbReference>
<reference evidence="8" key="1">
    <citation type="submission" date="2019-04" db="EMBL/GenBank/DDBJ databases">
        <title>Friends and foes A comparative genomics studyof 23 Aspergillus species from section Flavi.</title>
        <authorList>
            <consortium name="DOE Joint Genome Institute"/>
            <person name="Kjaerbolling I."/>
            <person name="Vesth T."/>
            <person name="Frisvad J.C."/>
            <person name="Nybo J.L."/>
            <person name="Theobald S."/>
            <person name="Kildgaard S."/>
            <person name="Isbrandt T."/>
            <person name="Kuo A."/>
            <person name="Sato A."/>
            <person name="Lyhne E.K."/>
            <person name="Kogle M.E."/>
            <person name="Wiebenga A."/>
            <person name="Kun R.S."/>
            <person name="Lubbers R.J."/>
            <person name="Makela M.R."/>
            <person name="Barry K."/>
            <person name="Chovatia M."/>
            <person name="Clum A."/>
            <person name="Daum C."/>
            <person name="Haridas S."/>
            <person name="He G."/>
            <person name="LaButti K."/>
            <person name="Lipzen A."/>
            <person name="Mondo S."/>
            <person name="Riley R."/>
            <person name="Salamov A."/>
            <person name="Simmons B.A."/>
            <person name="Magnuson J.K."/>
            <person name="Henrissat B."/>
            <person name="Mortensen U.H."/>
            <person name="Larsen T.O."/>
            <person name="Devries R.P."/>
            <person name="Grigoriev I.V."/>
            <person name="Machida M."/>
            <person name="Baker S.E."/>
            <person name="Andersen M.R."/>
        </authorList>
    </citation>
    <scope>NUCLEOTIDE SEQUENCE [LARGE SCALE GENOMIC DNA]</scope>
    <source>
        <strain evidence="8">CBS 130015</strain>
    </source>
</reference>
<dbReference type="GO" id="GO:0071540">
    <property type="term" value="C:eukaryotic translation initiation factor 3 complex, eIF3e"/>
    <property type="evidence" value="ECO:0007669"/>
    <property type="project" value="UniProtKB-UniRule"/>
</dbReference>
<comment type="function">
    <text evidence="4">Component of the eukaryotic translation initiation factor 3 (eIF-3) complex, which is involved in protein synthesis of a specialized repertoire of mRNAs and, together with other initiation factors, stimulates binding of mRNA and methionyl-tRNAi to the 40S ribosome. The eIF-3 complex specifically targets and initiates translation of a subset of mRNAs involved in cell proliferation.</text>
</comment>
<name>A0A5N6VPS3_9EURO</name>
<protein>
    <recommendedName>
        <fullName evidence="4 5">Eukaryotic translation initiation factor 3 subunit E</fullName>
        <shortName evidence="4">eIF3e</shortName>
    </recommendedName>
</protein>
<dbReference type="PIRSF" id="PIRSF016255">
    <property type="entry name" value="eIF3e_su6"/>
    <property type="match status" value="1"/>
</dbReference>
<dbReference type="InterPro" id="IPR019010">
    <property type="entry name" value="eIF3e_N"/>
</dbReference>
<dbReference type="Pfam" id="PF09440">
    <property type="entry name" value="eIF3_N"/>
    <property type="match status" value="1"/>
</dbReference>
<evidence type="ECO:0000256" key="3">
    <source>
        <dbReference type="ARBA" id="ARBA00022917"/>
    </source>
</evidence>
<dbReference type="AlphaFoldDB" id="A0A5N6VPS3"/>
<dbReference type="Pfam" id="PF21357">
    <property type="entry name" value="EIF3E_C"/>
    <property type="match status" value="1"/>
</dbReference>